<accession>A0A917XVM5</accession>
<dbReference type="Proteomes" id="UP000600365">
    <property type="component" value="Unassembled WGS sequence"/>
</dbReference>
<dbReference type="Pfam" id="PF10025">
    <property type="entry name" value="DUF2267"/>
    <property type="match status" value="1"/>
</dbReference>
<dbReference type="InterPro" id="IPR018727">
    <property type="entry name" value="DUF2267"/>
</dbReference>
<evidence type="ECO:0008006" key="3">
    <source>
        <dbReference type="Google" id="ProtNLM"/>
    </source>
</evidence>
<comment type="caution">
    <text evidence="1">The sequence shown here is derived from an EMBL/GenBank/DDBJ whole genome shotgun (WGS) entry which is preliminary data.</text>
</comment>
<sequence length="145" mass="15469">MGAANTAAMPPTRMTWTELVDSVRESGQYATRAEAESVTRIVLSAFGGHVVGDERVDLARRLPVEAARLVASQIPVSRQLTAAQFVESVAFRVLGATPATARWDVSSVLSVLPRAVGDDLVDRILKQLPPGYALLFGRAQLTPAA</sequence>
<protein>
    <recommendedName>
        <fullName evidence="3">DUF2267 domain-containing protein</fullName>
    </recommendedName>
</protein>
<reference evidence="1 2" key="1">
    <citation type="journal article" date="2014" name="Int. J. Syst. Evol. Microbiol.">
        <title>Complete genome sequence of Corynebacterium casei LMG S-19264T (=DSM 44701T), isolated from a smear-ripened cheese.</title>
        <authorList>
            <consortium name="US DOE Joint Genome Institute (JGI-PGF)"/>
            <person name="Walter F."/>
            <person name="Albersmeier A."/>
            <person name="Kalinowski J."/>
            <person name="Ruckert C."/>
        </authorList>
    </citation>
    <scope>NUCLEOTIDE SEQUENCE [LARGE SCALE GENOMIC DNA]</scope>
    <source>
        <strain evidence="1 2">CGMCC 4.7111</strain>
    </source>
</reference>
<gene>
    <name evidence="1" type="ORF">GCM10011579_012000</name>
</gene>
<evidence type="ECO:0000313" key="1">
    <source>
        <dbReference type="EMBL" id="GGN53626.1"/>
    </source>
</evidence>
<dbReference type="AlphaFoldDB" id="A0A917XVM5"/>
<organism evidence="1 2">
    <name type="scientific">Streptomyces albiflavescens</name>
    <dbReference type="NCBI Taxonomy" id="1623582"/>
    <lineage>
        <taxon>Bacteria</taxon>
        <taxon>Bacillati</taxon>
        <taxon>Actinomycetota</taxon>
        <taxon>Actinomycetes</taxon>
        <taxon>Kitasatosporales</taxon>
        <taxon>Streptomycetaceae</taxon>
        <taxon>Streptomyces</taxon>
    </lineage>
</organism>
<evidence type="ECO:0000313" key="2">
    <source>
        <dbReference type="Proteomes" id="UP000600365"/>
    </source>
</evidence>
<dbReference type="EMBL" id="BMMM01000002">
    <property type="protein sequence ID" value="GGN53626.1"/>
    <property type="molecule type" value="Genomic_DNA"/>
</dbReference>
<dbReference type="InterPro" id="IPR038282">
    <property type="entry name" value="DUF2267_sf"/>
</dbReference>
<dbReference type="Gene3D" id="1.10.490.110">
    <property type="entry name" value="Uncharacterized conserved protein DUF2267"/>
    <property type="match status" value="1"/>
</dbReference>
<name>A0A917XVM5_9ACTN</name>
<keyword evidence="2" id="KW-1185">Reference proteome</keyword>
<proteinExistence type="predicted"/>